<evidence type="ECO:0000313" key="2">
    <source>
        <dbReference type="Proteomes" id="UP001370348"/>
    </source>
</evidence>
<dbReference type="EMBL" id="CP089984">
    <property type="protein sequence ID" value="WXB13825.1"/>
    <property type="molecule type" value="Genomic_DNA"/>
</dbReference>
<name>A0ABZ2LU05_9BACT</name>
<accession>A0ABZ2LU05</accession>
<keyword evidence="2" id="KW-1185">Reference proteome</keyword>
<dbReference type="RefSeq" id="WP_394823441.1">
    <property type="nucleotide sequence ID" value="NZ_CP089984.1"/>
</dbReference>
<proteinExistence type="predicted"/>
<dbReference type="Proteomes" id="UP001370348">
    <property type="component" value="Chromosome"/>
</dbReference>
<evidence type="ECO:0008006" key="3">
    <source>
        <dbReference type="Google" id="ProtNLM"/>
    </source>
</evidence>
<protein>
    <recommendedName>
        <fullName evidence="3">Secreted protein</fullName>
    </recommendedName>
</protein>
<organism evidence="1 2">
    <name type="scientific">Pendulispora albinea</name>
    <dbReference type="NCBI Taxonomy" id="2741071"/>
    <lineage>
        <taxon>Bacteria</taxon>
        <taxon>Pseudomonadati</taxon>
        <taxon>Myxococcota</taxon>
        <taxon>Myxococcia</taxon>
        <taxon>Myxococcales</taxon>
        <taxon>Sorangiineae</taxon>
        <taxon>Pendulisporaceae</taxon>
        <taxon>Pendulispora</taxon>
    </lineage>
</organism>
<evidence type="ECO:0000313" key="1">
    <source>
        <dbReference type="EMBL" id="WXB13825.1"/>
    </source>
</evidence>
<gene>
    <name evidence="1" type="ORF">LZC94_39075</name>
</gene>
<sequence>MPPEPEDEGGAGSNFTRGALAVAAADCAGGAGTGCSRCGGCCLVPGLVPDEDEDEDAEDLFAAASAPGFAAAAFSGAL</sequence>
<reference evidence="1 2" key="1">
    <citation type="submission" date="2021-12" db="EMBL/GenBank/DDBJ databases">
        <title>Discovery of the Pendulisporaceae a myxobacterial family with distinct sporulation behavior and unique specialized metabolism.</title>
        <authorList>
            <person name="Garcia R."/>
            <person name="Popoff A."/>
            <person name="Bader C.D."/>
            <person name="Loehr J."/>
            <person name="Walesch S."/>
            <person name="Walt C."/>
            <person name="Boldt J."/>
            <person name="Bunk B."/>
            <person name="Haeckl F.J.F.P.J."/>
            <person name="Gunesch A.P."/>
            <person name="Birkelbach J."/>
            <person name="Nuebel U."/>
            <person name="Pietschmann T."/>
            <person name="Bach T."/>
            <person name="Mueller R."/>
        </authorList>
    </citation>
    <scope>NUCLEOTIDE SEQUENCE [LARGE SCALE GENOMIC DNA]</scope>
    <source>
        <strain evidence="1 2">MSr11954</strain>
    </source>
</reference>